<evidence type="ECO:0000313" key="6">
    <source>
        <dbReference type="RefSeq" id="XP_028360665.1"/>
    </source>
</evidence>
<evidence type="ECO:0000313" key="5">
    <source>
        <dbReference type="Proteomes" id="UP000664940"/>
    </source>
</evidence>
<dbReference type="KEGG" id="pdic:114490809"/>
<accession>A0A6J2L4R6</accession>
<feature type="compositionally biased region" description="Low complexity" evidence="1">
    <location>
        <begin position="393"/>
        <end position="416"/>
    </location>
</feature>
<dbReference type="GeneID" id="114490809"/>
<dbReference type="GO" id="GO:0048012">
    <property type="term" value="P:hepatocyte growth factor receptor signaling pathway"/>
    <property type="evidence" value="ECO:0007669"/>
    <property type="project" value="InterPro"/>
</dbReference>
<dbReference type="PANTHER" id="PTHR37358:SF1">
    <property type="entry name" value="MUCIN-20"/>
    <property type="match status" value="1"/>
</dbReference>
<dbReference type="AlphaFoldDB" id="A0A6J2L4R6"/>
<evidence type="ECO:0000256" key="1">
    <source>
        <dbReference type="SAM" id="MobiDB-lite"/>
    </source>
</evidence>
<proteinExistence type="predicted"/>
<reference evidence="6" key="2">
    <citation type="submission" date="2025-04" db="UniProtKB">
        <authorList>
            <consortium name="RefSeq"/>
        </authorList>
    </citation>
    <scope>IDENTIFICATION</scope>
    <source>
        <tissue evidence="6">Muscle</tissue>
    </source>
</reference>
<dbReference type="CTD" id="200958"/>
<evidence type="ECO:0000256" key="2">
    <source>
        <dbReference type="SAM" id="SignalP"/>
    </source>
</evidence>
<dbReference type="Proteomes" id="UP000664940">
    <property type="component" value="Unassembled WGS sequence"/>
</dbReference>
<dbReference type="Proteomes" id="UP000504628">
    <property type="component" value="Chromosome 2"/>
</dbReference>
<feature type="chain" id="PRO_5044641029" evidence="2">
    <location>
        <begin position="22"/>
        <end position="520"/>
    </location>
</feature>
<dbReference type="EMBL" id="JABVXQ010000003">
    <property type="protein sequence ID" value="KAF6120461.1"/>
    <property type="molecule type" value="Genomic_DNA"/>
</dbReference>
<organism evidence="4 6">
    <name type="scientific">Phyllostomus discolor</name>
    <name type="common">pale spear-nosed bat</name>
    <dbReference type="NCBI Taxonomy" id="89673"/>
    <lineage>
        <taxon>Eukaryota</taxon>
        <taxon>Metazoa</taxon>
        <taxon>Chordata</taxon>
        <taxon>Craniata</taxon>
        <taxon>Vertebrata</taxon>
        <taxon>Euteleostomi</taxon>
        <taxon>Mammalia</taxon>
        <taxon>Eutheria</taxon>
        <taxon>Laurasiatheria</taxon>
        <taxon>Chiroptera</taxon>
        <taxon>Yangochiroptera</taxon>
        <taxon>Phyllostomidae</taxon>
        <taxon>Phyllostominae</taxon>
        <taxon>Phyllostomus</taxon>
    </lineage>
</organism>
<gene>
    <name evidence="6" type="primary">MUC20</name>
    <name evidence="3" type="ORF">HJG60_013388</name>
</gene>
<protein>
    <submittedName>
        <fullName evidence="3">Mucin 20, cell surface associated</fullName>
    </submittedName>
    <submittedName>
        <fullName evidence="6">Mucin-20 isoform X1</fullName>
    </submittedName>
</protein>
<feature type="region of interest" description="Disordered" evidence="1">
    <location>
        <begin position="391"/>
        <end position="468"/>
    </location>
</feature>
<keyword evidence="2" id="KW-0732">Signal</keyword>
<feature type="region of interest" description="Disordered" evidence="1">
    <location>
        <begin position="281"/>
        <end position="315"/>
    </location>
</feature>
<evidence type="ECO:0000313" key="3">
    <source>
        <dbReference type="EMBL" id="KAF6120461.1"/>
    </source>
</evidence>
<evidence type="ECO:0000313" key="4">
    <source>
        <dbReference type="Proteomes" id="UP000504628"/>
    </source>
</evidence>
<reference evidence="3 5" key="1">
    <citation type="journal article" date="2020" name="Nature">
        <title>Six reference-quality genomes reveal evolution of bat adaptations.</title>
        <authorList>
            <person name="Jebb D."/>
            <person name="Huang Z."/>
            <person name="Pippel M."/>
            <person name="Hughes G.M."/>
            <person name="Lavrichenko K."/>
            <person name="Devanna P."/>
            <person name="Winkler S."/>
            <person name="Jermiin L.S."/>
            <person name="Skirmuntt E.C."/>
            <person name="Katzourakis A."/>
            <person name="Burkitt-Gray L."/>
            <person name="Ray D.A."/>
            <person name="Sullivan K.A.M."/>
            <person name="Roscito J.G."/>
            <person name="Kirilenko B.M."/>
            <person name="Davalos L.M."/>
            <person name="Corthals A.P."/>
            <person name="Power M.L."/>
            <person name="Jones G."/>
            <person name="Ransome R.D."/>
            <person name="Dechmann D.K.N."/>
            <person name="Locatelli A.G."/>
            <person name="Puechmaille S.J."/>
            <person name="Fedrigo O."/>
            <person name="Jarvis E.D."/>
            <person name="Hiller M."/>
            <person name="Vernes S.C."/>
            <person name="Myers E.W."/>
            <person name="Teeling E.C."/>
        </authorList>
    </citation>
    <scope>NUCLEOTIDE SEQUENCE [LARGE SCALE GENOMIC DNA]</scope>
    <source>
        <strain evidence="3">Bat1K_MPI-CBG_1</strain>
    </source>
</reference>
<feature type="compositionally biased region" description="Polar residues" evidence="1">
    <location>
        <begin position="417"/>
        <end position="428"/>
    </location>
</feature>
<dbReference type="InterPro" id="IPR034551">
    <property type="entry name" value="MUC20"/>
</dbReference>
<dbReference type="OrthoDB" id="9451599at2759"/>
<feature type="compositionally biased region" description="Low complexity" evidence="1">
    <location>
        <begin position="429"/>
        <end position="461"/>
    </location>
</feature>
<name>A0A6J2L4R6_9CHIR</name>
<sequence>MGSLWGLALSLFFCFWEAGAAGSSAGPSTREPGPLVTMNHTELPAVTLGINTSSAGASQTIGLAEPSVQSHIPLETQTVDTQTFDRILIPASTISESETRETKTIFSATETRALTKITPSKFMVVMTVPMETSATSGSSSEARATTVETVTGSDLLVFGILCTDDSSEETKRITTDALPLAHMSAEARALALESNSVLAITSSQTLAPDITVPSKALVAYTIADIAVTNCSIIELETTAIIAGTSDIDHSPTGGRGTLSTPETSALPDFTEAKSHLTRIMTSSETLSTASTTESVTPDTTVETPHTTNSTTEGESTAAQAATSSGTLMTISINPLEQTLPLSVETASHTKVSGAVTISTEAGSTVGKVTSFAGSSGMIYSLSETAPIQKYTRSETSTTHSTTSGPVPISRSSIPSVLTTTNSSQETDITSAKATASAKTSKTASTAGGKPTATPTTSQTRWTTEDTTDGDEGFLLLRLSVASPEDLTDPRVAKRLMYQLHHELHTHMPPTQISLLHVRRD</sequence>
<feature type="signal peptide" evidence="2">
    <location>
        <begin position="1"/>
        <end position="21"/>
    </location>
</feature>
<keyword evidence="4" id="KW-1185">Reference proteome</keyword>
<dbReference type="RefSeq" id="XP_028360665.1">
    <property type="nucleotide sequence ID" value="XM_028504864.2"/>
</dbReference>
<dbReference type="PANTHER" id="PTHR37358">
    <property type="entry name" value="MUCIN-20"/>
    <property type="match status" value="1"/>
</dbReference>
<feature type="region of interest" description="Disordered" evidence="1">
    <location>
        <begin position="245"/>
        <end position="267"/>
    </location>
</feature>